<dbReference type="Gene3D" id="3.40.50.300">
    <property type="entry name" value="P-loop containing nucleotide triphosphate hydrolases"/>
    <property type="match status" value="1"/>
</dbReference>
<dbReference type="STRING" id="502025.Hoch_1092"/>
<feature type="transmembrane region" description="Helical" evidence="8">
    <location>
        <begin position="805"/>
        <end position="827"/>
    </location>
</feature>
<dbReference type="SMART" id="SM00220">
    <property type="entry name" value="S_TKc"/>
    <property type="match status" value="1"/>
</dbReference>
<dbReference type="Proteomes" id="UP000001880">
    <property type="component" value="Chromosome"/>
</dbReference>
<dbReference type="PROSITE" id="PS00108">
    <property type="entry name" value="PROTEIN_KINASE_ST"/>
    <property type="match status" value="1"/>
</dbReference>
<dbReference type="CDD" id="cd14014">
    <property type="entry name" value="STKc_PknB_like"/>
    <property type="match status" value="1"/>
</dbReference>
<proteinExistence type="predicted"/>
<dbReference type="InterPro" id="IPR049052">
    <property type="entry name" value="nSTAND1"/>
</dbReference>
<dbReference type="EMBL" id="CP001804">
    <property type="protein sequence ID" value="ACY13680.1"/>
    <property type="molecule type" value="Genomic_DNA"/>
</dbReference>
<evidence type="ECO:0000256" key="6">
    <source>
        <dbReference type="SAM" id="Coils"/>
    </source>
</evidence>
<dbReference type="Gene3D" id="3.30.200.20">
    <property type="entry name" value="Phosphorylase Kinase, domain 1"/>
    <property type="match status" value="1"/>
</dbReference>
<organism evidence="10 11">
    <name type="scientific">Haliangium ochraceum (strain DSM 14365 / JCM 11303 / SMP-2)</name>
    <dbReference type="NCBI Taxonomy" id="502025"/>
    <lineage>
        <taxon>Bacteria</taxon>
        <taxon>Pseudomonadati</taxon>
        <taxon>Myxococcota</taxon>
        <taxon>Polyangia</taxon>
        <taxon>Haliangiales</taxon>
        <taxon>Kofleriaceae</taxon>
        <taxon>Haliangium</taxon>
    </lineage>
</organism>
<dbReference type="InterPro" id="IPR000719">
    <property type="entry name" value="Prot_kinase_dom"/>
</dbReference>
<dbReference type="PROSITE" id="PS00107">
    <property type="entry name" value="PROTEIN_KINASE_ATP"/>
    <property type="match status" value="1"/>
</dbReference>
<dbReference type="SUPFAM" id="SSF52540">
    <property type="entry name" value="P-loop containing nucleoside triphosphate hydrolases"/>
    <property type="match status" value="1"/>
</dbReference>
<feature type="domain" description="Protein kinase" evidence="9">
    <location>
        <begin position="45"/>
        <end position="329"/>
    </location>
</feature>
<dbReference type="PROSITE" id="PS50011">
    <property type="entry name" value="PROTEIN_KINASE_DOM"/>
    <property type="match status" value="1"/>
</dbReference>
<keyword evidence="6" id="KW-0175">Coiled coil</keyword>
<keyword evidence="1" id="KW-0808">Transferase</keyword>
<dbReference type="PANTHER" id="PTHR43289:SF34">
    <property type="entry name" value="SERINE_THREONINE-PROTEIN KINASE YBDM-RELATED"/>
    <property type="match status" value="1"/>
</dbReference>
<feature type="binding site" evidence="5">
    <location>
        <position position="74"/>
    </location>
    <ligand>
        <name>ATP</name>
        <dbReference type="ChEBI" id="CHEBI:30616"/>
    </ligand>
</feature>
<dbReference type="GO" id="GO:0005524">
    <property type="term" value="F:ATP binding"/>
    <property type="evidence" value="ECO:0007669"/>
    <property type="project" value="UniProtKB-UniRule"/>
</dbReference>
<dbReference type="OrthoDB" id="5476619at2"/>
<evidence type="ECO:0000256" key="5">
    <source>
        <dbReference type="PROSITE-ProRule" id="PRU10141"/>
    </source>
</evidence>
<keyword evidence="8" id="KW-0812">Transmembrane</keyword>
<keyword evidence="2 5" id="KW-0547">Nucleotide-binding</keyword>
<evidence type="ECO:0000256" key="3">
    <source>
        <dbReference type="ARBA" id="ARBA00022777"/>
    </source>
</evidence>
<dbReference type="InterPro" id="IPR008271">
    <property type="entry name" value="Ser/Thr_kinase_AS"/>
</dbReference>
<dbReference type="GO" id="GO:0004674">
    <property type="term" value="F:protein serine/threonine kinase activity"/>
    <property type="evidence" value="ECO:0007669"/>
    <property type="project" value="UniProtKB-KW"/>
</dbReference>
<evidence type="ECO:0000313" key="10">
    <source>
        <dbReference type="EMBL" id="ACY13680.1"/>
    </source>
</evidence>
<dbReference type="Gene3D" id="1.10.510.10">
    <property type="entry name" value="Transferase(Phosphotransferase) domain 1"/>
    <property type="match status" value="1"/>
</dbReference>
<keyword evidence="8" id="KW-0472">Membrane</keyword>
<sequence length="969" mass="105612">MSSPLQEVAATSPARYTPPPAEMPLAALAEAAPAAIAPGARIGQYELIRELGRGGMGAVFVARDLRLGRRVAIKFLHSGNPEFTARFLIEARATAQCHHDNIIVIHDVGEHGSQPYMVLELLSGSPLSDVVRAGETMPAGRVVELMVPVVRALVCAHEHGIIHRDLKPENIFLTDAGTIKVLDFGLAKVATEPGALAPGSEPLTPERLQRMARGEEAVPALTKQGAVMGTLPFMSPEQWGMAPVDHRTDVWAIGVMLFEMLAGQHPLHPAKGWEFMNTAVMEQPFPRIRSVRRDVPDELAALVDHCLIKDQQQRVGSARQLLERLAPLLPGRVTHRLRADQCPYPGLGSFQESDAGRFFGRTREIAAATARLRDQPLLGVVGPSGAGKSSFVRAGVVPALKQAGESWTSLVIRPGRQPMQALAHLVTGLLTESEATLAVDLLEQREAAGRLRAEPGYLGAVLRSHARQRGTQILLFVDQFEELYTLVDDPAERLAFTAALAGVADDATAPLRVVLALRSDFLDRVSEDAYFLAELSRGLFFLAAPAREGLRDAIVQPAEMAGYRFESDEIVEHMLRHLEDTEGALPLLQFAASQLWDSRDTGKRLLTSYGYNDLGGITGALARHADRVLAELPAQDQILARALLLHLVTPERTRAVMPLDELTELVATAGAPPVDGAGASAGGTRAAVGRLVEHLVNARLLVVQTGEGGTTVELVHESLIHGWPRLMRWLDESQEDAHFLAELRAAARQWDTRRRPGGLLWRGEAAAEARRFAQRFRGELPLVQREFLHAVLAHDTRAARRKQTLVAGVIVTLLALVAAAAVALVLIRDAQKEAVAQAAETERQLERARQAEAAAQIERERALSASDELARNNDLLAANNEELIAAVQADEKARRESETAREAAEDAKNEARSDRQRAVAKETEARAAETRAQAANTRLQRLLEQERARVRRLEEQGTSHVINDVGLEQ</sequence>
<accession>D0LRY3</accession>
<dbReference type="Pfam" id="PF00069">
    <property type="entry name" value="Pkinase"/>
    <property type="match status" value="1"/>
</dbReference>
<dbReference type="Pfam" id="PF20703">
    <property type="entry name" value="nSTAND1"/>
    <property type="match status" value="1"/>
</dbReference>
<evidence type="ECO:0000256" key="7">
    <source>
        <dbReference type="SAM" id="MobiDB-lite"/>
    </source>
</evidence>
<evidence type="ECO:0000313" key="11">
    <source>
        <dbReference type="Proteomes" id="UP000001880"/>
    </source>
</evidence>
<reference evidence="10 11" key="1">
    <citation type="journal article" date="2010" name="Stand. Genomic Sci.">
        <title>Complete genome sequence of Haliangium ochraceum type strain (SMP-2).</title>
        <authorList>
            <consortium name="US DOE Joint Genome Institute (JGI-PGF)"/>
            <person name="Ivanova N."/>
            <person name="Daum C."/>
            <person name="Lang E."/>
            <person name="Abt B."/>
            <person name="Kopitz M."/>
            <person name="Saunders E."/>
            <person name="Lapidus A."/>
            <person name="Lucas S."/>
            <person name="Glavina Del Rio T."/>
            <person name="Nolan M."/>
            <person name="Tice H."/>
            <person name="Copeland A."/>
            <person name="Cheng J.F."/>
            <person name="Chen F."/>
            <person name="Bruce D."/>
            <person name="Goodwin L."/>
            <person name="Pitluck S."/>
            <person name="Mavromatis K."/>
            <person name="Pati A."/>
            <person name="Mikhailova N."/>
            <person name="Chen A."/>
            <person name="Palaniappan K."/>
            <person name="Land M."/>
            <person name="Hauser L."/>
            <person name="Chang Y.J."/>
            <person name="Jeffries C.D."/>
            <person name="Detter J.C."/>
            <person name="Brettin T."/>
            <person name="Rohde M."/>
            <person name="Goker M."/>
            <person name="Bristow J."/>
            <person name="Markowitz V."/>
            <person name="Eisen J.A."/>
            <person name="Hugenholtz P."/>
            <person name="Kyrpides N.C."/>
            <person name="Klenk H.P."/>
        </authorList>
    </citation>
    <scope>NUCLEOTIDE SEQUENCE [LARGE SCALE GENOMIC DNA]</scope>
    <source>
        <strain evidence="11">DSM 14365 / CIP 107738 / JCM 11303 / AJ 13395 / SMP-2</strain>
    </source>
</reference>
<evidence type="ECO:0000256" key="2">
    <source>
        <dbReference type="ARBA" id="ARBA00022741"/>
    </source>
</evidence>
<name>D0LRY3_HALO1</name>
<feature type="coiled-coil region" evidence="6">
    <location>
        <begin position="828"/>
        <end position="858"/>
    </location>
</feature>
<dbReference type="HOGENOM" id="CLU_006217_0_0_7"/>
<dbReference type="KEGG" id="hoh:Hoch_1092"/>
<dbReference type="InterPro" id="IPR011009">
    <property type="entry name" value="Kinase-like_dom_sf"/>
</dbReference>
<dbReference type="AlphaFoldDB" id="D0LRY3"/>
<dbReference type="RefSeq" id="WP_012826294.1">
    <property type="nucleotide sequence ID" value="NC_013440.1"/>
</dbReference>
<keyword evidence="11" id="KW-1185">Reference proteome</keyword>
<keyword evidence="3 10" id="KW-0418">Kinase</keyword>
<keyword evidence="4 5" id="KW-0067">ATP-binding</keyword>
<keyword evidence="10" id="KW-0723">Serine/threonine-protein kinase</keyword>
<evidence type="ECO:0000256" key="8">
    <source>
        <dbReference type="SAM" id="Phobius"/>
    </source>
</evidence>
<dbReference type="SUPFAM" id="SSF56112">
    <property type="entry name" value="Protein kinase-like (PK-like)"/>
    <property type="match status" value="1"/>
</dbReference>
<evidence type="ECO:0000256" key="1">
    <source>
        <dbReference type="ARBA" id="ARBA00022679"/>
    </source>
</evidence>
<feature type="compositionally biased region" description="Basic and acidic residues" evidence="7">
    <location>
        <begin position="889"/>
        <end position="929"/>
    </location>
</feature>
<evidence type="ECO:0000259" key="9">
    <source>
        <dbReference type="PROSITE" id="PS50011"/>
    </source>
</evidence>
<protein>
    <submittedName>
        <fullName evidence="10">Serine/threonine protein kinase</fullName>
    </submittedName>
</protein>
<feature type="region of interest" description="Disordered" evidence="7">
    <location>
        <begin position="889"/>
        <end position="934"/>
    </location>
</feature>
<dbReference type="InterPro" id="IPR027417">
    <property type="entry name" value="P-loop_NTPase"/>
</dbReference>
<evidence type="ECO:0000256" key="4">
    <source>
        <dbReference type="ARBA" id="ARBA00022840"/>
    </source>
</evidence>
<keyword evidence="8" id="KW-1133">Transmembrane helix</keyword>
<dbReference type="eggNOG" id="COG0515">
    <property type="taxonomic scope" value="Bacteria"/>
</dbReference>
<dbReference type="PANTHER" id="PTHR43289">
    <property type="entry name" value="MITOGEN-ACTIVATED PROTEIN KINASE KINASE KINASE 20-RELATED"/>
    <property type="match status" value="1"/>
</dbReference>
<gene>
    <name evidence="10" type="ordered locus">Hoch_1092</name>
</gene>
<dbReference type="InterPro" id="IPR017441">
    <property type="entry name" value="Protein_kinase_ATP_BS"/>
</dbReference>